<dbReference type="EMBL" id="JAMSHJ010000001">
    <property type="protein sequence ID" value="KAI5440682.1"/>
    <property type="molecule type" value="Genomic_DNA"/>
</dbReference>
<comment type="caution">
    <text evidence="1">The sequence shown here is derived from an EMBL/GenBank/DDBJ whole genome shotgun (WGS) entry which is preliminary data.</text>
</comment>
<accession>A0A9D4YKN3</accession>
<protein>
    <submittedName>
        <fullName evidence="1">Uncharacterized protein</fullName>
    </submittedName>
</protein>
<gene>
    <name evidence="1" type="ORF">KIW84_010239</name>
</gene>
<dbReference type="AlphaFoldDB" id="A0A9D4YKN3"/>
<evidence type="ECO:0000313" key="1">
    <source>
        <dbReference type="EMBL" id="KAI5440682.1"/>
    </source>
</evidence>
<sequence length="308" mass="34973">MYSMDDFVETRKRAIVSVDTPKGGGYLSDVTGREIVPVEQDFGIGERYKRPFDWLQIVLNAMLEEKRISKRSLDELFDDIKIALGCVNHSTACKSDITRKSIHPGEFDPFHVNSFSGFIEAVHRIIKLIEGIAPMRRIKIQTESRFRKFCRGSCICLDWSINKCTNSTNAPIAMDKIKKHLNYFLSVNENQIDVDDKQSFCTPSSVNPDDRSDETSQYDFVEEIRKLKDDLTNTKSAKKDLEVKLMSVIEEKCQESIINIEKQLEALASSSETSVFDKVTSATSTIHSVSKEELDQTSFTPQPYASRG</sequence>
<proteinExistence type="predicted"/>
<name>A0A9D4YKN3_PEA</name>
<reference evidence="1 2" key="1">
    <citation type="journal article" date="2022" name="Nat. Genet.">
        <title>Improved pea reference genome and pan-genome highlight genomic features and evolutionary characteristics.</title>
        <authorList>
            <person name="Yang T."/>
            <person name="Liu R."/>
            <person name="Luo Y."/>
            <person name="Hu S."/>
            <person name="Wang D."/>
            <person name="Wang C."/>
            <person name="Pandey M.K."/>
            <person name="Ge S."/>
            <person name="Xu Q."/>
            <person name="Li N."/>
            <person name="Li G."/>
            <person name="Huang Y."/>
            <person name="Saxena R.K."/>
            <person name="Ji Y."/>
            <person name="Li M."/>
            <person name="Yan X."/>
            <person name="He Y."/>
            <person name="Liu Y."/>
            <person name="Wang X."/>
            <person name="Xiang C."/>
            <person name="Varshney R.K."/>
            <person name="Ding H."/>
            <person name="Gao S."/>
            <person name="Zong X."/>
        </authorList>
    </citation>
    <scope>NUCLEOTIDE SEQUENCE [LARGE SCALE GENOMIC DNA]</scope>
    <source>
        <strain evidence="1 2">cv. Zhongwan 6</strain>
    </source>
</reference>
<organism evidence="1 2">
    <name type="scientific">Pisum sativum</name>
    <name type="common">Garden pea</name>
    <name type="synonym">Lathyrus oleraceus</name>
    <dbReference type="NCBI Taxonomy" id="3888"/>
    <lineage>
        <taxon>Eukaryota</taxon>
        <taxon>Viridiplantae</taxon>
        <taxon>Streptophyta</taxon>
        <taxon>Embryophyta</taxon>
        <taxon>Tracheophyta</taxon>
        <taxon>Spermatophyta</taxon>
        <taxon>Magnoliopsida</taxon>
        <taxon>eudicotyledons</taxon>
        <taxon>Gunneridae</taxon>
        <taxon>Pentapetalae</taxon>
        <taxon>rosids</taxon>
        <taxon>fabids</taxon>
        <taxon>Fabales</taxon>
        <taxon>Fabaceae</taxon>
        <taxon>Papilionoideae</taxon>
        <taxon>50 kb inversion clade</taxon>
        <taxon>NPAAA clade</taxon>
        <taxon>Hologalegina</taxon>
        <taxon>IRL clade</taxon>
        <taxon>Fabeae</taxon>
        <taxon>Lathyrus</taxon>
    </lineage>
</organism>
<dbReference type="Gramene" id="Psat01G0023900-T1">
    <property type="protein sequence ID" value="KAI5440682.1"/>
    <property type="gene ID" value="KIW84_010239"/>
</dbReference>
<keyword evidence="2" id="KW-1185">Reference proteome</keyword>
<dbReference type="Proteomes" id="UP001058974">
    <property type="component" value="Chromosome 1"/>
</dbReference>
<evidence type="ECO:0000313" key="2">
    <source>
        <dbReference type="Proteomes" id="UP001058974"/>
    </source>
</evidence>